<organism evidence="2 3">
    <name type="scientific">Nicotiana attenuata</name>
    <name type="common">Coyote tobacco</name>
    <dbReference type="NCBI Taxonomy" id="49451"/>
    <lineage>
        <taxon>Eukaryota</taxon>
        <taxon>Viridiplantae</taxon>
        <taxon>Streptophyta</taxon>
        <taxon>Embryophyta</taxon>
        <taxon>Tracheophyta</taxon>
        <taxon>Spermatophyta</taxon>
        <taxon>Magnoliopsida</taxon>
        <taxon>eudicotyledons</taxon>
        <taxon>Gunneridae</taxon>
        <taxon>Pentapetalae</taxon>
        <taxon>asterids</taxon>
        <taxon>lamiids</taxon>
        <taxon>Solanales</taxon>
        <taxon>Solanaceae</taxon>
        <taxon>Nicotianoideae</taxon>
        <taxon>Nicotianeae</taxon>
        <taxon>Nicotiana</taxon>
    </lineage>
</organism>
<feature type="compositionally biased region" description="Basic and acidic residues" evidence="1">
    <location>
        <begin position="17"/>
        <end position="32"/>
    </location>
</feature>
<gene>
    <name evidence="2" type="ORF">A4A49_27910</name>
</gene>
<sequence>MASMGLNYAHLHVQQKHLNEKSKRMEVEKARSNNEGGVVKKLVEDGKRSKSKKIYPGGFASNENLGENK</sequence>
<protein>
    <submittedName>
        <fullName evidence="2">Uncharacterized protein</fullName>
    </submittedName>
</protein>
<dbReference type="SMR" id="A0A314KWE5"/>
<reference evidence="2" key="1">
    <citation type="submission" date="2016-11" db="EMBL/GenBank/DDBJ databases">
        <title>The genome of Nicotiana attenuata.</title>
        <authorList>
            <person name="Xu S."/>
            <person name="Brockmoeller T."/>
            <person name="Gaquerel E."/>
            <person name="Navarro A."/>
            <person name="Kuhl H."/>
            <person name="Gase K."/>
            <person name="Ling Z."/>
            <person name="Zhou W."/>
            <person name="Kreitzer C."/>
            <person name="Stanke M."/>
            <person name="Tang H."/>
            <person name="Lyons E."/>
            <person name="Pandey P."/>
            <person name="Pandey S.P."/>
            <person name="Timmermann B."/>
            <person name="Baldwin I.T."/>
        </authorList>
    </citation>
    <scope>NUCLEOTIDE SEQUENCE [LARGE SCALE GENOMIC DNA]</scope>
    <source>
        <strain evidence="2">UT</strain>
    </source>
</reference>
<dbReference type="Proteomes" id="UP000187609">
    <property type="component" value="Unassembled WGS sequence"/>
</dbReference>
<dbReference type="EMBL" id="MJEQ01000945">
    <property type="protein sequence ID" value="OIT33089.1"/>
    <property type="molecule type" value="Genomic_DNA"/>
</dbReference>
<proteinExistence type="predicted"/>
<evidence type="ECO:0000313" key="3">
    <source>
        <dbReference type="Proteomes" id="UP000187609"/>
    </source>
</evidence>
<evidence type="ECO:0000256" key="1">
    <source>
        <dbReference type="SAM" id="MobiDB-lite"/>
    </source>
</evidence>
<comment type="caution">
    <text evidence="2">The sequence shown here is derived from an EMBL/GenBank/DDBJ whole genome shotgun (WGS) entry which is preliminary data.</text>
</comment>
<evidence type="ECO:0000313" key="2">
    <source>
        <dbReference type="EMBL" id="OIT33089.1"/>
    </source>
</evidence>
<dbReference type="AlphaFoldDB" id="A0A314KWE5"/>
<accession>A0A314KWE5</accession>
<name>A0A314KWE5_NICAT</name>
<feature type="region of interest" description="Disordered" evidence="1">
    <location>
        <begin position="17"/>
        <end position="69"/>
    </location>
</feature>
<keyword evidence="3" id="KW-1185">Reference proteome</keyword>
<dbReference type="Gramene" id="OIT33089">
    <property type="protein sequence ID" value="OIT33089"/>
    <property type="gene ID" value="A4A49_27910"/>
</dbReference>